<dbReference type="InterPro" id="IPR015655">
    <property type="entry name" value="PP2C"/>
</dbReference>
<dbReference type="InterPro" id="IPR036457">
    <property type="entry name" value="PPM-type-like_dom_sf"/>
</dbReference>
<gene>
    <name evidence="2" type="ORF">GIW75_00120</name>
</gene>
<keyword evidence="3" id="KW-1185">Reference proteome</keyword>
<dbReference type="SMART" id="SM00331">
    <property type="entry name" value="PP2C_SIG"/>
    <property type="match status" value="1"/>
</dbReference>
<dbReference type="RefSeq" id="WP_029289857.1">
    <property type="nucleotide sequence ID" value="NZ_CAXAPR010000017.1"/>
</dbReference>
<accession>A0AAP6YIC9</accession>
<name>A0AAP6YIC9_9PSED</name>
<dbReference type="GeneID" id="55538489"/>
<comment type="caution">
    <text evidence="2">The sequence shown here is derived from an EMBL/GenBank/DDBJ whole genome shotgun (WGS) entry which is preliminary data.</text>
</comment>
<dbReference type="PANTHER" id="PTHR13832">
    <property type="entry name" value="PROTEIN PHOSPHATASE 2C"/>
    <property type="match status" value="1"/>
</dbReference>
<evidence type="ECO:0000259" key="1">
    <source>
        <dbReference type="PROSITE" id="PS51746"/>
    </source>
</evidence>
<dbReference type="GO" id="GO:0004722">
    <property type="term" value="F:protein serine/threonine phosphatase activity"/>
    <property type="evidence" value="ECO:0007669"/>
    <property type="project" value="InterPro"/>
</dbReference>
<dbReference type="Gene3D" id="3.60.40.10">
    <property type="entry name" value="PPM-type phosphatase domain"/>
    <property type="match status" value="1"/>
</dbReference>
<evidence type="ECO:0000313" key="3">
    <source>
        <dbReference type="Proteomes" id="UP000814172"/>
    </source>
</evidence>
<dbReference type="AlphaFoldDB" id="A0AAP6YIC9"/>
<dbReference type="SMART" id="SM00332">
    <property type="entry name" value="PP2Cc"/>
    <property type="match status" value="1"/>
</dbReference>
<dbReference type="SUPFAM" id="SSF81606">
    <property type="entry name" value="PP2C-like"/>
    <property type="match status" value="1"/>
</dbReference>
<protein>
    <submittedName>
        <fullName evidence="2">SpoIIE family protein phosphatase</fullName>
    </submittedName>
</protein>
<evidence type="ECO:0000313" key="2">
    <source>
        <dbReference type="EMBL" id="MCF5055381.1"/>
    </source>
</evidence>
<reference evidence="2 3" key="1">
    <citation type="submission" date="2019-11" db="EMBL/GenBank/DDBJ databases">
        <title>Epiphytic Pseudomonas syringae from cherry orchards.</title>
        <authorList>
            <person name="Hulin M.T."/>
        </authorList>
    </citation>
    <scope>NUCLEOTIDE SEQUENCE [LARGE SCALE GENOMIC DNA]</scope>
    <source>
        <strain evidence="2 3">PA-6-9F</strain>
    </source>
</reference>
<dbReference type="Pfam" id="PF13672">
    <property type="entry name" value="PP2C_2"/>
    <property type="match status" value="1"/>
</dbReference>
<organism evidence="2 3">
    <name type="scientific">Pseudomonas proteolytica</name>
    <dbReference type="NCBI Taxonomy" id="219574"/>
    <lineage>
        <taxon>Bacteria</taxon>
        <taxon>Pseudomonadati</taxon>
        <taxon>Pseudomonadota</taxon>
        <taxon>Gammaproteobacteria</taxon>
        <taxon>Pseudomonadales</taxon>
        <taxon>Pseudomonadaceae</taxon>
        <taxon>Pseudomonas</taxon>
    </lineage>
</organism>
<sequence>MGSTYKSASKSHVGMVRQVNEDACLDLPQNRLWVVADGMGGHAAGDYVSSLIVDSLRSLPVGRSLDEYTAALRTELNRVNADVREETANRGVTMMGSTVVLLAARGLRGVCLWAGDSRLYRLRDGELERISRDHSYVQDLQDSGLLSEADARVHPRANIVTRAIGVEARLELSVVDLLIAPGDSYLLCSDGLNKTVEDHEIRDVLSHAEPDEIARSLVHLGLNRGAPDNITTLVVKVSP</sequence>
<dbReference type="PANTHER" id="PTHR13832:SF827">
    <property type="entry name" value="PROTEIN PHOSPHATASE 1L"/>
    <property type="match status" value="1"/>
</dbReference>
<dbReference type="CDD" id="cd00143">
    <property type="entry name" value="PP2Cc"/>
    <property type="match status" value="1"/>
</dbReference>
<proteinExistence type="predicted"/>
<dbReference type="InterPro" id="IPR001932">
    <property type="entry name" value="PPM-type_phosphatase-like_dom"/>
</dbReference>
<dbReference type="EMBL" id="WKEW01000001">
    <property type="protein sequence ID" value="MCF5055381.1"/>
    <property type="molecule type" value="Genomic_DNA"/>
</dbReference>
<feature type="domain" description="PPM-type phosphatase" evidence="1">
    <location>
        <begin position="4"/>
        <end position="237"/>
    </location>
</feature>
<dbReference type="PROSITE" id="PS51746">
    <property type="entry name" value="PPM_2"/>
    <property type="match status" value="1"/>
</dbReference>
<dbReference type="Proteomes" id="UP000814172">
    <property type="component" value="Unassembled WGS sequence"/>
</dbReference>